<sequence>MLNRESNRSRLVAVRKALSFRARHLIRELTELFGTELARMGPNCTVDLSTSTPTCVQGPPAIGSKQNCTVVPQNNDSVINGLISKLWDNQQVQSAEDLDTESAAVNLGLVAQILCLISAILNLPIRHPFNLSEGYSRSTVTDQISPEFVDTARVFPLYLPRSSLVPSYRHAIALLNRNLAALRSLVGLSTPAERTTIWNLKNLLQHCLSTE</sequence>
<protein>
    <submittedName>
        <fullName evidence="2 4">Uncharacterized protein</fullName>
    </submittedName>
</protein>
<evidence type="ECO:0000256" key="1">
    <source>
        <dbReference type="ARBA" id="ARBA00023054"/>
    </source>
</evidence>
<dbReference type="GO" id="GO:0005768">
    <property type="term" value="C:endosome"/>
    <property type="evidence" value="ECO:0007669"/>
    <property type="project" value="TreeGrafter"/>
</dbReference>
<dbReference type="PANTHER" id="PTHR15157">
    <property type="entry name" value="UV RADIATION RESISTANCE-ASSOCIATED GENE PROTEIN"/>
    <property type="match status" value="1"/>
</dbReference>
<keyword evidence="3" id="KW-1185">Reference proteome</keyword>
<dbReference type="Proteomes" id="UP000272942">
    <property type="component" value="Unassembled WGS sequence"/>
</dbReference>
<dbReference type="GO" id="GO:0000149">
    <property type="term" value="F:SNARE binding"/>
    <property type="evidence" value="ECO:0007669"/>
    <property type="project" value="TreeGrafter"/>
</dbReference>
<reference evidence="4" key="1">
    <citation type="submission" date="2016-06" db="UniProtKB">
        <authorList>
            <consortium name="WormBaseParasite"/>
        </authorList>
    </citation>
    <scope>IDENTIFICATION</scope>
</reference>
<organism evidence="4">
    <name type="scientific">Echinostoma caproni</name>
    <dbReference type="NCBI Taxonomy" id="27848"/>
    <lineage>
        <taxon>Eukaryota</taxon>
        <taxon>Metazoa</taxon>
        <taxon>Spiralia</taxon>
        <taxon>Lophotrochozoa</taxon>
        <taxon>Platyhelminthes</taxon>
        <taxon>Trematoda</taxon>
        <taxon>Digenea</taxon>
        <taxon>Plagiorchiida</taxon>
        <taxon>Echinostomata</taxon>
        <taxon>Echinostomatoidea</taxon>
        <taxon>Echinostomatidae</taxon>
        <taxon>Echinostoma</taxon>
    </lineage>
</organism>
<dbReference type="EMBL" id="UZAN01044103">
    <property type="protein sequence ID" value="VDP80050.1"/>
    <property type="molecule type" value="Genomic_DNA"/>
</dbReference>
<evidence type="ECO:0000313" key="3">
    <source>
        <dbReference type="Proteomes" id="UP000272942"/>
    </source>
</evidence>
<dbReference type="WBParaSite" id="ECPE_0000707301-mRNA-1">
    <property type="protein sequence ID" value="ECPE_0000707301-mRNA-1"/>
    <property type="gene ID" value="ECPE_0000707301"/>
</dbReference>
<dbReference type="GO" id="GO:0000323">
    <property type="term" value="C:lytic vacuole"/>
    <property type="evidence" value="ECO:0007669"/>
    <property type="project" value="TreeGrafter"/>
</dbReference>
<evidence type="ECO:0000313" key="2">
    <source>
        <dbReference type="EMBL" id="VDP80050.1"/>
    </source>
</evidence>
<accession>A0A183AJC3</accession>
<dbReference type="PANTHER" id="PTHR15157:SF5">
    <property type="entry name" value="UV RADIATION RESISTANCE-ASSOCIATED GENE PROTEIN"/>
    <property type="match status" value="1"/>
</dbReference>
<gene>
    <name evidence="2" type="ORF">ECPE_LOCUS7058</name>
</gene>
<evidence type="ECO:0000313" key="4">
    <source>
        <dbReference type="WBParaSite" id="ECPE_0000707301-mRNA-1"/>
    </source>
</evidence>
<proteinExistence type="predicted"/>
<dbReference type="OrthoDB" id="72772at2759"/>
<reference evidence="2 3" key="2">
    <citation type="submission" date="2018-11" db="EMBL/GenBank/DDBJ databases">
        <authorList>
            <consortium name="Pathogen Informatics"/>
        </authorList>
    </citation>
    <scope>NUCLEOTIDE SEQUENCE [LARGE SCALE GENOMIC DNA]</scope>
    <source>
        <strain evidence="2 3">Egypt</strain>
    </source>
</reference>
<name>A0A183AJC3_9TREM</name>
<dbReference type="AlphaFoldDB" id="A0A183AJC3"/>
<dbReference type="GO" id="GO:0035493">
    <property type="term" value="P:SNARE complex assembly"/>
    <property type="evidence" value="ECO:0007669"/>
    <property type="project" value="TreeGrafter"/>
</dbReference>
<keyword evidence="1" id="KW-0175">Coiled coil</keyword>